<dbReference type="PANTHER" id="PTHR10625">
    <property type="entry name" value="HISTONE DEACETYLASE HDAC1-RELATED"/>
    <property type="match status" value="1"/>
</dbReference>
<evidence type="ECO:0000256" key="4">
    <source>
        <dbReference type="ARBA" id="ARBA00022801"/>
    </source>
</evidence>
<evidence type="ECO:0000313" key="8">
    <source>
        <dbReference type="Proteomes" id="UP001161409"/>
    </source>
</evidence>
<dbReference type="InterPro" id="IPR037138">
    <property type="entry name" value="His_deacetylse_dom_sf"/>
</dbReference>
<reference evidence="7" key="1">
    <citation type="journal article" date="2014" name="Int. J. Syst. Evol. Microbiol.">
        <title>Complete genome of a new Firmicutes species belonging to the dominant human colonic microbiota ('Ruminococcus bicirculans') reveals two chromosomes and a selective capacity to utilize plant glucans.</title>
        <authorList>
            <consortium name="NISC Comparative Sequencing Program"/>
            <person name="Wegmann U."/>
            <person name="Louis P."/>
            <person name="Goesmann A."/>
            <person name="Henrissat B."/>
            <person name="Duncan S.H."/>
            <person name="Flint H.J."/>
        </authorList>
    </citation>
    <scope>NUCLEOTIDE SEQUENCE</scope>
    <source>
        <strain evidence="7">NBRC 103408</strain>
    </source>
</reference>
<evidence type="ECO:0000259" key="6">
    <source>
        <dbReference type="Pfam" id="PF00850"/>
    </source>
</evidence>
<comment type="cofactor">
    <cofactor evidence="1">
        <name>Zn(2+)</name>
        <dbReference type="ChEBI" id="CHEBI:29105"/>
    </cofactor>
</comment>
<sequence>MKIVFSPDHARHHPQTYFKAGTFHEPQEVPGRADALLAGLTTAGHEIVPARAFGPEHRAAVHTPDYLTFLETIAGRWKAAGMESDEVLPNIHPGRRMASVPTGVVGEVGYYSTDMSAPIGPETWAAAVASSEVALTAADLVLNGGTGDQKAAYALCRPPGHHAFQDQAGGFCFLNNVAIAAQYALRQVRRVAILDVDVHHGNGTQGIFYGRNDVLTVSLHCDPTDFYPFFAGYAHERGEGAGESYNLNLPIPPGTGDDGYLEYLDKAKAALGAYAPDMLFIALGLDAFEGDPLVGLRITTDGFRRIASSIAELGLPTVLVQEGGYNRDFLGDNIASFIRGFEGA</sequence>
<dbReference type="PRINTS" id="PR01270">
    <property type="entry name" value="HDASUPER"/>
</dbReference>
<name>A0ABQ5U073_9PROT</name>
<dbReference type="RefSeq" id="WP_169559596.1">
    <property type="nucleotide sequence ID" value="NZ_BSNF01000001.1"/>
</dbReference>
<comment type="similarity">
    <text evidence="2">Belongs to the histone deacetylase family.</text>
</comment>
<evidence type="ECO:0000256" key="5">
    <source>
        <dbReference type="ARBA" id="ARBA00022833"/>
    </source>
</evidence>
<dbReference type="Pfam" id="PF00850">
    <property type="entry name" value="Hist_deacetyl"/>
    <property type="match status" value="1"/>
</dbReference>
<evidence type="ECO:0000256" key="2">
    <source>
        <dbReference type="ARBA" id="ARBA00005947"/>
    </source>
</evidence>
<dbReference type="PANTHER" id="PTHR10625:SF17">
    <property type="entry name" value="HISTONE DEACETYLASE 8"/>
    <property type="match status" value="1"/>
</dbReference>
<gene>
    <name evidence="7" type="primary">aph</name>
    <name evidence="7" type="ORF">GCM10007924_08330</name>
</gene>
<dbReference type="CDD" id="cd10001">
    <property type="entry name" value="HDAC_classII_APAH"/>
    <property type="match status" value="1"/>
</dbReference>
<evidence type="ECO:0000256" key="3">
    <source>
        <dbReference type="ARBA" id="ARBA00022723"/>
    </source>
</evidence>
<reference evidence="7" key="2">
    <citation type="submission" date="2023-01" db="EMBL/GenBank/DDBJ databases">
        <title>Draft genome sequence of Sneathiella chinensis strain NBRC 103408.</title>
        <authorList>
            <person name="Sun Q."/>
            <person name="Mori K."/>
        </authorList>
    </citation>
    <scope>NUCLEOTIDE SEQUENCE</scope>
    <source>
        <strain evidence="7">NBRC 103408</strain>
    </source>
</reference>
<evidence type="ECO:0000256" key="1">
    <source>
        <dbReference type="ARBA" id="ARBA00001947"/>
    </source>
</evidence>
<dbReference type="InterPro" id="IPR023696">
    <property type="entry name" value="Ureohydrolase_dom_sf"/>
</dbReference>
<keyword evidence="8" id="KW-1185">Reference proteome</keyword>
<dbReference type="InterPro" id="IPR023801">
    <property type="entry name" value="His_deacetylse_dom"/>
</dbReference>
<proteinExistence type="inferred from homology"/>
<evidence type="ECO:0000313" key="7">
    <source>
        <dbReference type="EMBL" id="GLQ05612.1"/>
    </source>
</evidence>
<comment type="caution">
    <text evidence="7">The sequence shown here is derived from an EMBL/GenBank/DDBJ whole genome shotgun (WGS) entry which is preliminary data.</text>
</comment>
<feature type="domain" description="Histone deacetylase" evidence="6">
    <location>
        <begin position="28"/>
        <end position="339"/>
    </location>
</feature>
<protein>
    <submittedName>
        <fullName evidence="7">Acetylpolyamine amidohydrolase</fullName>
    </submittedName>
</protein>
<dbReference type="InterPro" id="IPR000286">
    <property type="entry name" value="HDACs"/>
</dbReference>
<dbReference type="Gene3D" id="3.40.800.20">
    <property type="entry name" value="Histone deacetylase domain"/>
    <property type="match status" value="1"/>
</dbReference>
<organism evidence="7 8">
    <name type="scientific">Sneathiella chinensis</name>
    <dbReference type="NCBI Taxonomy" id="349750"/>
    <lineage>
        <taxon>Bacteria</taxon>
        <taxon>Pseudomonadati</taxon>
        <taxon>Pseudomonadota</taxon>
        <taxon>Alphaproteobacteria</taxon>
        <taxon>Sneathiellales</taxon>
        <taxon>Sneathiellaceae</taxon>
        <taxon>Sneathiella</taxon>
    </lineage>
</organism>
<keyword evidence="3" id="KW-0479">Metal-binding</keyword>
<keyword evidence="4" id="KW-0378">Hydrolase</keyword>
<dbReference type="SUPFAM" id="SSF52768">
    <property type="entry name" value="Arginase/deacetylase"/>
    <property type="match status" value="1"/>
</dbReference>
<accession>A0ABQ5U073</accession>
<dbReference type="Proteomes" id="UP001161409">
    <property type="component" value="Unassembled WGS sequence"/>
</dbReference>
<keyword evidence="5" id="KW-0862">Zinc</keyword>
<dbReference type="EMBL" id="BSNF01000001">
    <property type="protein sequence ID" value="GLQ05612.1"/>
    <property type="molecule type" value="Genomic_DNA"/>
</dbReference>